<comment type="caution">
    <text evidence="1">The sequence shown here is derived from an EMBL/GenBank/DDBJ whole genome shotgun (WGS) entry which is preliminary data.</text>
</comment>
<reference evidence="1" key="1">
    <citation type="submission" date="2021-01" db="EMBL/GenBank/DDBJ databases">
        <authorList>
            <person name="Kaushik A."/>
        </authorList>
    </citation>
    <scope>NUCLEOTIDE SEQUENCE</scope>
    <source>
        <strain evidence="1">AG1-1C</strain>
    </source>
</reference>
<evidence type="ECO:0000313" key="1">
    <source>
        <dbReference type="EMBL" id="CAE6391302.1"/>
    </source>
</evidence>
<evidence type="ECO:0000313" key="2">
    <source>
        <dbReference type="Proteomes" id="UP000663846"/>
    </source>
</evidence>
<organism evidence="1 2">
    <name type="scientific">Rhizoctonia solani</name>
    <dbReference type="NCBI Taxonomy" id="456999"/>
    <lineage>
        <taxon>Eukaryota</taxon>
        <taxon>Fungi</taxon>
        <taxon>Dikarya</taxon>
        <taxon>Basidiomycota</taxon>
        <taxon>Agaricomycotina</taxon>
        <taxon>Agaricomycetes</taxon>
        <taxon>Cantharellales</taxon>
        <taxon>Ceratobasidiaceae</taxon>
        <taxon>Rhizoctonia</taxon>
    </lineage>
</organism>
<gene>
    <name evidence="1" type="ORF">RDB_LOCUS44829</name>
</gene>
<sequence>MLSVSDGALKHIGHHTSAKPAWEALQHQWEGHGVQSLVFLVEKLFLDKALKGKPLTDFTAKQQSIATNIHNLGLTLPKPLLALILLPSLPPSYDTLRTVIAGSTTLEKLTFDLVEAQILAKEQRSTSGSKNLPLTRLRHKSLPKSSAQLVALA</sequence>
<name>A0A8H3A6Y6_9AGAM</name>
<protein>
    <submittedName>
        <fullName evidence="1">Uncharacterized protein</fullName>
    </submittedName>
</protein>
<dbReference type="EMBL" id="CAJMWS010000288">
    <property type="protein sequence ID" value="CAE6391302.1"/>
    <property type="molecule type" value="Genomic_DNA"/>
</dbReference>
<dbReference type="Proteomes" id="UP000663846">
    <property type="component" value="Unassembled WGS sequence"/>
</dbReference>
<dbReference type="Pfam" id="PF14223">
    <property type="entry name" value="Retrotran_gag_2"/>
    <property type="match status" value="1"/>
</dbReference>
<dbReference type="AlphaFoldDB" id="A0A8H3A6Y6"/>
<accession>A0A8H3A6Y6</accession>
<proteinExistence type="predicted"/>